<dbReference type="SUPFAM" id="SSF58104">
    <property type="entry name" value="Methyl-accepting chemotaxis protein (MCP) signaling domain"/>
    <property type="match status" value="1"/>
</dbReference>
<accession>A0A147K406</accession>
<sequence>MENRQEFTSINEMNKRDIRKKNLLMFITFSLSLVVALGKVISSSDYDKVWLYGSELILFSFLFILFQVVFKKAELFPITSIIVPYGFTIASIFIFETGLDLIPMFLFLMLISGIHLKRSIFIVGYVLGAIGLFLSYSTMSLDDSTRSLYIVTFLVYLLSGVVLGVMIYLNRKQNESLQHLMEQTLAEAATQEERRIQLTTDVTNILDNLSTVNAQVQTGLSSQEEMRIAINEVATGSQTQSEQISDIADHAKSTKNSMNKLFEVSSSLGENATSAKGMVSESEEKMTSLTVDMNSLAAILRDMNASFKELTETIQETNSFTGKIKEITDQTNLLALNASIEAARAGEAGRGFAVVAEEIRKLAEMSSLTTDRINENLLKLNQNNEEALEKMSTSTEYIEKGQESTRAVSTAFGNTVAVFENLSSHVQTLLSLAEQVNGETVSVEASTNELAAIIEQSTASLEEMTATIETLTNDQQSIAHLMGETSRRAESIIT</sequence>
<evidence type="ECO:0000259" key="5">
    <source>
        <dbReference type="PROSITE" id="PS50111"/>
    </source>
</evidence>
<dbReference type="PANTHER" id="PTHR32089:SF112">
    <property type="entry name" value="LYSOZYME-LIKE PROTEIN-RELATED"/>
    <property type="match status" value="1"/>
</dbReference>
<evidence type="ECO:0000313" key="6">
    <source>
        <dbReference type="EMBL" id="KUP04028.1"/>
    </source>
</evidence>
<dbReference type="InterPro" id="IPR004090">
    <property type="entry name" value="Chemotax_Me-accpt_rcpt"/>
</dbReference>
<dbReference type="PRINTS" id="PR00260">
    <property type="entry name" value="CHEMTRNSDUCR"/>
</dbReference>
<evidence type="ECO:0000256" key="4">
    <source>
        <dbReference type="SAM" id="Phobius"/>
    </source>
</evidence>
<dbReference type="PATRIC" id="fig|1150625.3.peg.3591"/>
<feature type="transmembrane region" description="Helical" evidence="4">
    <location>
        <begin position="148"/>
        <end position="169"/>
    </location>
</feature>
<dbReference type="GO" id="GO:0006935">
    <property type="term" value="P:chemotaxis"/>
    <property type="evidence" value="ECO:0007669"/>
    <property type="project" value="InterPro"/>
</dbReference>
<keyword evidence="4" id="KW-0812">Transmembrane</keyword>
<dbReference type="SMART" id="SM00283">
    <property type="entry name" value="MA"/>
    <property type="match status" value="1"/>
</dbReference>
<keyword evidence="4" id="KW-1133">Transmembrane helix</keyword>
<protein>
    <recommendedName>
        <fullName evidence="5">Methyl-accepting transducer domain-containing protein</fullName>
    </recommendedName>
</protein>
<feature type="transmembrane region" description="Helical" evidence="4">
    <location>
        <begin position="118"/>
        <end position="136"/>
    </location>
</feature>
<feature type="transmembrane region" description="Helical" evidence="4">
    <location>
        <begin position="49"/>
        <end position="70"/>
    </location>
</feature>
<reference evidence="6 7" key="1">
    <citation type="journal article" date="2016" name="Front. Microbiol.">
        <title>Microevolution Analysis of Bacillus coahuilensis Unveils Differences in Phosphorus Acquisition Strategies and Their Regulation.</title>
        <authorList>
            <person name="Gomez-Lunar Z."/>
            <person name="Hernandez-Gonzalez I."/>
            <person name="Rodriguez-Torres M.D."/>
            <person name="Souza V."/>
            <person name="Olmedo-Alvarez G."/>
        </authorList>
    </citation>
    <scope>NUCLEOTIDE SEQUENCE [LARGE SCALE GENOMIC DNA]</scope>
    <source>
        <strain evidence="7">p1.1.43</strain>
    </source>
</reference>
<dbReference type="PROSITE" id="PS50111">
    <property type="entry name" value="CHEMOTAXIS_TRANSDUC_2"/>
    <property type="match status" value="1"/>
</dbReference>
<gene>
    <name evidence="6" type="ORF">Q75_17090</name>
</gene>
<comment type="similarity">
    <text evidence="2">Belongs to the methyl-accepting chemotaxis (MCP) protein family.</text>
</comment>
<dbReference type="GO" id="GO:0004888">
    <property type="term" value="F:transmembrane signaling receptor activity"/>
    <property type="evidence" value="ECO:0007669"/>
    <property type="project" value="InterPro"/>
</dbReference>
<dbReference type="GO" id="GO:0007165">
    <property type="term" value="P:signal transduction"/>
    <property type="evidence" value="ECO:0007669"/>
    <property type="project" value="UniProtKB-KW"/>
</dbReference>
<proteinExistence type="inferred from homology"/>
<dbReference type="AlphaFoldDB" id="A0A147K406"/>
<keyword evidence="1 3" id="KW-0807">Transducer</keyword>
<dbReference type="Pfam" id="PF00015">
    <property type="entry name" value="MCPsignal"/>
    <property type="match status" value="1"/>
</dbReference>
<feature type="transmembrane region" description="Helical" evidence="4">
    <location>
        <begin position="23"/>
        <end position="43"/>
    </location>
</feature>
<dbReference type="STRING" id="1150625.Q75_17090"/>
<feature type="transmembrane region" description="Helical" evidence="4">
    <location>
        <begin position="82"/>
        <end position="112"/>
    </location>
</feature>
<evidence type="ECO:0000256" key="2">
    <source>
        <dbReference type="ARBA" id="ARBA00029447"/>
    </source>
</evidence>
<evidence type="ECO:0000313" key="7">
    <source>
        <dbReference type="Proteomes" id="UP000074108"/>
    </source>
</evidence>
<keyword evidence="7" id="KW-1185">Reference proteome</keyword>
<dbReference type="GO" id="GO:0016020">
    <property type="term" value="C:membrane"/>
    <property type="evidence" value="ECO:0007669"/>
    <property type="project" value="InterPro"/>
</dbReference>
<name>A0A147K406_9BACI</name>
<evidence type="ECO:0000256" key="3">
    <source>
        <dbReference type="PROSITE-ProRule" id="PRU00284"/>
    </source>
</evidence>
<feature type="domain" description="Methyl-accepting transducer" evidence="5">
    <location>
        <begin position="215"/>
        <end position="465"/>
    </location>
</feature>
<keyword evidence="4" id="KW-0472">Membrane</keyword>
<organism evidence="6 7">
    <name type="scientific">Bacillus coahuilensis p1.1.43</name>
    <dbReference type="NCBI Taxonomy" id="1150625"/>
    <lineage>
        <taxon>Bacteria</taxon>
        <taxon>Bacillati</taxon>
        <taxon>Bacillota</taxon>
        <taxon>Bacilli</taxon>
        <taxon>Bacillales</taxon>
        <taxon>Bacillaceae</taxon>
        <taxon>Bacillus</taxon>
    </lineage>
</organism>
<dbReference type="EMBL" id="LDYG01000057">
    <property type="protein sequence ID" value="KUP04028.1"/>
    <property type="molecule type" value="Genomic_DNA"/>
</dbReference>
<dbReference type="InterPro" id="IPR004089">
    <property type="entry name" value="MCPsignal_dom"/>
</dbReference>
<dbReference type="Proteomes" id="UP000074108">
    <property type="component" value="Unassembled WGS sequence"/>
</dbReference>
<evidence type="ECO:0000256" key="1">
    <source>
        <dbReference type="ARBA" id="ARBA00023224"/>
    </source>
</evidence>
<dbReference type="PANTHER" id="PTHR32089">
    <property type="entry name" value="METHYL-ACCEPTING CHEMOTAXIS PROTEIN MCPB"/>
    <property type="match status" value="1"/>
</dbReference>
<dbReference type="Gene3D" id="1.10.287.950">
    <property type="entry name" value="Methyl-accepting chemotaxis protein"/>
    <property type="match status" value="1"/>
</dbReference>
<comment type="caution">
    <text evidence="6">The sequence shown here is derived from an EMBL/GenBank/DDBJ whole genome shotgun (WGS) entry which is preliminary data.</text>
</comment>